<keyword evidence="2" id="KW-0012">Acyltransferase</keyword>
<proteinExistence type="predicted"/>
<organism evidence="3 4">
    <name type="scientific">Linum tenue</name>
    <dbReference type="NCBI Taxonomy" id="586396"/>
    <lineage>
        <taxon>Eukaryota</taxon>
        <taxon>Viridiplantae</taxon>
        <taxon>Streptophyta</taxon>
        <taxon>Embryophyta</taxon>
        <taxon>Tracheophyta</taxon>
        <taxon>Spermatophyta</taxon>
        <taxon>Magnoliopsida</taxon>
        <taxon>eudicotyledons</taxon>
        <taxon>Gunneridae</taxon>
        <taxon>Pentapetalae</taxon>
        <taxon>rosids</taxon>
        <taxon>fabids</taxon>
        <taxon>Malpighiales</taxon>
        <taxon>Linaceae</taxon>
        <taxon>Linum</taxon>
    </lineage>
</organism>
<dbReference type="InterPro" id="IPR023213">
    <property type="entry name" value="CAT-like_dom_sf"/>
</dbReference>
<dbReference type="EMBL" id="CAMGYJ010000005">
    <property type="protein sequence ID" value="CAI0420789.1"/>
    <property type="molecule type" value="Genomic_DNA"/>
</dbReference>
<dbReference type="Proteomes" id="UP001154282">
    <property type="component" value="Unassembled WGS sequence"/>
</dbReference>
<sequence>MAPAESPTPITTLHLHHISPSFTDAPPPSVDVTFPLTYFDFIWFRIPPVERLIFYPLPPQNSTAAFFTSSILPNLTRSLSAALSRFLPLAASLTWPPDSPKPFLLYAPSAAPAVQLTVAQSAADFNHLASDVGQIRDAIESHLYIPVLPSSDSEASVVALQITLFPDQGFCVGMSSHHAVLDGKSATHFLKAWAHLSKSNVTSLPEDLVPFLDRSVVKDPNDMGLANLKFWTGLRLPGQDNPGPRSLKLTPPSASASGLVRATFLLSQDRIQALREKVATSKTMPLGTHYQLRLSSFVLTFAHSLICLVKAKGLGTRADDHDEENREAVVHFGLAADVRRRLKPPLPANYLGNCVFGGQELIQVKPLLAEGGVGFAVERIRKIIDDVEENPVGASGDHVRGDYSVSTFFENMKASRGVFIGIAGSPSFHVYDTDFGWGKPKYVEVTSIDRTGAISLTDCRNGSRGIEVGLALPPDQMDVFRSAFAV</sequence>
<keyword evidence="4" id="KW-1185">Reference proteome</keyword>
<keyword evidence="1" id="KW-0808">Transferase</keyword>
<dbReference type="Pfam" id="PF02458">
    <property type="entry name" value="Transferase"/>
    <property type="match status" value="1"/>
</dbReference>
<accession>A0AAV0KEM5</accession>
<comment type="caution">
    <text evidence="3">The sequence shown here is derived from an EMBL/GenBank/DDBJ whole genome shotgun (WGS) entry which is preliminary data.</text>
</comment>
<dbReference type="AlphaFoldDB" id="A0AAV0KEM5"/>
<evidence type="ECO:0000313" key="3">
    <source>
        <dbReference type="EMBL" id="CAI0420789.1"/>
    </source>
</evidence>
<gene>
    <name evidence="3" type="ORF">LITE_LOCUS18493</name>
</gene>
<dbReference type="InterPro" id="IPR051504">
    <property type="entry name" value="Plant_metabolite_acyltrans"/>
</dbReference>
<reference evidence="3" key="1">
    <citation type="submission" date="2022-08" db="EMBL/GenBank/DDBJ databases">
        <authorList>
            <person name="Gutierrez-Valencia J."/>
        </authorList>
    </citation>
    <scope>NUCLEOTIDE SEQUENCE</scope>
</reference>
<evidence type="ECO:0000256" key="1">
    <source>
        <dbReference type="ARBA" id="ARBA00022679"/>
    </source>
</evidence>
<dbReference type="Gene3D" id="3.30.559.10">
    <property type="entry name" value="Chloramphenicol acetyltransferase-like domain"/>
    <property type="match status" value="2"/>
</dbReference>
<name>A0AAV0KEM5_9ROSI</name>
<protein>
    <submittedName>
        <fullName evidence="3">Uncharacterized protein</fullName>
    </submittedName>
</protein>
<dbReference type="GO" id="GO:0016747">
    <property type="term" value="F:acyltransferase activity, transferring groups other than amino-acyl groups"/>
    <property type="evidence" value="ECO:0007669"/>
    <property type="project" value="UniProtKB-ARBA"/>
</dbReference>
<evidence type="ECO:0000313" key="4">
    <source>
        <dbReference type="Proteomes" id="UP001154282"/>
    </source>
</evidence>
<evidence type="ECO:0000256" key="2">
    <source>
        <dbReference type="ARBA" id="ARBA00023315"/>
    </source>
</evidence>
<dbReference type="PANTHER" id="PTHR31625">
    <property type="match status" value="1"/>
</dbReference>